<accession>F9U651</accession>
<dbReference type="OrthoDB" id="9815173at2"/>
<evidence type="ECO:0000313" key="1">
    <source>
        <dbReference type="EMBL" id="EGV20624.1"/>
    </source>
</evidence>
<dbReference type="EMBL" id="AFWV01000001">
    <property type="protein sequence ID" value="EGV20624.1"/>
    <property type="molecule type" value="Genomic_DNA"/>
</dbReference>
<protein>
    <recommendedName>
        <fullName evidence="3">Transposase IS4 family protein</fullName>
    </recommendedName>
</protein>
<proteinExistence type="predicted"/>
<dbReference type="RefSeq" id="WP_007191280.1">
    <property type="nucleotide sequence ID" value="NZ_AFWV01000001.1"/>
</dbReference>
<evidence type="ECO:0008006" key="3">
    <source>
        <dbReference type="Google" id="ProtNLM"/>
    </source>
</evidence>
<reference evidence="1 2" key="1">
    <citation type="submission" date="2011-06" db="EMBL/GenBank/DDBJ databases">
        <title>The draft genome of Thiocapsa marina 5811.</title>
        <authorList>
            <consortium name="US DOE Joint Genome Institute (JGI-PGF)"/>
            <person name="Lucas S."/>
            <person name="Han J."/>
            <person name="Cheng J.-F."/>
            <person name="Goodwin L."/>
            <person name="Pitluck S."/>
            <person name="Peters L."/>
            <person name="Land M.L."/>
            <person name="Hauser L."/>
            <person name="Vogl K."/>
            <person name="Liu Z."/>
            <person name="Imhoff J."/>
            <person name="Thiel V."/>
            <person name="Frigaard N.-U."/>
            <person name="Bryant D."/>
            <person name="Woyke T.J."/>
        </authorList>
    </citation>
    <scope>NUCLEOTIDE SEQUENCE [LARGE SCALE GENOMIC DNA]</scope>
    <source>
        <strain evidence="1 2">5811</strain>
    </source>
</reference>
<dbReference type="Proteomes" id="UP000005459">
    <property type="component" value="Unassembled WGS sequence"/>
</dbReference>
<gene>
    <name evidence="1" type="ORF">ThimaDRAFT_0402</name>
</gene>
<dbReference type="eggNOG" id="COG3385">
    <property type="taxonomic scope" value="Bacteria"/>
</dbReference>
<sequence length="120" mass="13354">MPWILDADVTVKPLYGHQEGAVKGYNPHKPGRPSHTDHIYFVAGLRLILDVEVLDGNQTASKYSVPGLWELLARLPRGHWPLCIRADAENPFDELKIHWGWAASPPKTSSAAASWHASPR</sequence>
<dbReference type="AlphaFoldDB" id="F9U651"/>
<organism evidence="1 2">
    <name type="scientific">Thiocapsa marina 5811</name>
    <dbReference type="NCBI Taxonomy" id="768671"/>
    <lineage>
        <taxon>Bacteria</taxon>
        <taxon>Pseudomonadati</taxon>
        <taxon>Pseudomonadota</taxon>
        <taxon>Gammaproteobacteria</taxon>
        <taxon>Chromatiales</taxon>
        <taxon>Chromatiaceae</taxon>
        <taxon>Thiocapsa</taxon>
    </lineage>
</organism>
<name>F9U651_9GAMM</name>
<keyword evidence="2" id="KW-1185">Reference proteome</keyword>
<evidence type="ECO:0000313" key="2">
    <source>
        <dbReference type="Proteomes" id="UP000005459"/>
    </source>
</evidence>